<name>A0A5E4WNE9_9BURK</name>
<dbReference type="InterPro" id="IPR032789">
    <property type="entry name" value="T2SS-T3SS_pil_N"/>
</dbReference>
<sequence>MKNIRKTCQARRMAIAAVACCALAAMSHAGAQTAAEYGVIANGTSSPGKPVAAGGPVQMTISMAPTAPVQPAVNVRGPNCTGNLRSTRDVTVPIGKSTILQLDEPVRNRTLGDPTVVQAAMVAPKTMYLLGLAVGTTNMIVQGRSGGCDVINVAVNSDAGGLQSSIAQLMPDERNVRVTSAGGDLVLAGRVSSAASAQQVVEIAKAYAKRGKTEGNVLNMLSVDAPQQVMLEVKVAEVSKTLINQMGSALNLQGGFGSWTGGIVSSLLSGAGTLLSASKSNRLPLNMQLDAQKTDNLVKILAEPNLVTLSGQEASFLSGGKIFIPVPQSSSNGTTTITLQQEEFGVALRFLPTVLDGDRINLKVAPEVSELSPTGVTLTSTNVSGVNILPLITTRRASTTVQMRDGETFAIGGLLQNNVSGALKAFPGLGEVPVLGALMRSTSFQNDLTELVFIITPHLVKPLRTASTPPLPTDSFTTPSAIDVYATGNMEGRRKVAPVQAPAPAQSPAQDTPAAPPPQPGVPPSSLQPTPVTRPADGASPSVNAARDASLSSVPAKPAPNAVRGDVSVAPEVGTPQHTASIDPMRQLYTH</sequence>
<dbReference type="RefSeq" id="WP_150564065.1">
    <property type="nucleotide sequence ID" value="NZ_CABPSL010000014.1"/>
</dbReference>
<evidence type="ECO:0000313" key="7">
    <source>
        <dbReference type="Proteomes" id="UP000384354"/>
    </source>
</evidence>
<reference evidence="6 7" key="1">
    <citation type="submission" date="2019-08" db="EMBL/GenBank/DDBJ databases">
        <authorList>
            <person name="Peeters C."/>
        </authorList>
    </citation>
    <scope>NUCLEOTIDE SEQUENCE [LARGE SCALE GENOMIC DNA]</scope>
    <source>
        <strain evidence="6 7">LMG 31106</strain>
    </source>
</reference>
<keyword evidence="3" id="KW-0732">Signal</keyword>
<dbReference type="PANTHER" id="PTHR30332:SF17">
    <property type="entry name" value="TYPE IV PILIATION SYSTEM PROTEIN DR_0774-RELATED"/>
    <property type="match status" value="1"/>
</dbReference>
<feature type="domain" description="Pilus formation protein N-terminal" evidence="5">
    <location>
        <begin position="88"/>
        <end position="155"/>
    </location>
</feature>
<feature type="chain" id="PRO_5022746900" evidence="3">
    <location>
        <begin position="32"/>
        <end position="591"/>
    </location>
</feature>
<feature type="signal peptide" evidence="3">
    <location>
        <begin position="1"/>
        <end position="31"/>
    </location>
</feature>
<evidence type="ECO:0000259" key="4">
    <source>
        <dbReference type="Pfam" id="PF00263"/>
    </source>
</evidence>
<feature type="region of interest" description="Disordered" evidence="2">
    <location>
        <begin position="495"/>
        <end position="591"/>
    </location>
</feature>
<dbReference type="GO" id="GO:0009306">
    <property type="term" value="P:protein secretion"/>
    <property type="evidence" value="ECO:0007669"/>
    <property type="project" value="InterPro"/>
</dbReference>
<protein>
    <submittedName>
        <fullName evidence="6">Type II and III secretion system protein</fullName>
    </submittedName>
</protein>
<feature type="compositionally biased region" description="Low complexity" evidence="2">
    <location>
        <begin position="497"/>
        <end position="513"/>
    </location>
</feature>
<dbReference type="Pfam" id="PF00263">
    <property type="entry name" value="Secretin"/>
    <property type="match status" value="1"/>
</dbReference>
<comment type="similarity">
    <text evidence="1">Belongs to the bacterial secretin family.</text>
</comment>
<gene>
    <name evidence="6" type="ORF">PCE31106_03369</name>
</gene>
<evidence type="ECO:0000313" key="6">
    <source>
        <dbReference type="EMBL" id="VVE25673.1"/>
    </source>
</evidence>
<dbReference type="InterPro" id="IPR050810">
    <property type="entry name" value="Bact_Secretion_Sys_Channel"/>
</dbReference>
<dbReference type="EMBL" id="CABPSL010000014">
    <property type="protein sequence ID" value="VVE25673.1"/>
    <property type="molecule type" value="Genomic_DNA"/>
</dbReference>
<dbReference type="OrthoDB" id="9775455at2"/>
<accession>A0A5E4WNE9</accession>
<evidence type="ECO:0000256" key="2">
    <source>
        <dbReference type="SAM" id="MobiDB-lite"/>
    </source>
</evidence>
<evidence type="ECO:0000256" key="1">
    <source>
        <dbReference type="RuleBase" id="RU004003"/>
    </source>
</evidence>
<feature type="domain" description="Type II/III secretion system secretin-like" evidence="4">
    <location>
        <begin position="291"/>
        <end position="461"/>
    </location>
</feature>
<dbReference type="PRINTS" id="PR00811">
    <property type="entry name" value="BCTERIALGSPD"/>
</dbReference>
<proteinExistence type="inferred from homology"/>
<dbReference type="GO" id="GO:0015627">
    <property type="term" value="C:type II protein secretion system complex"/>
    <property type="evidence" value="ECO:0007669"/>
    <property type="project" value="TreeGrafter"/>
</dbReference>
<evidence type="ECO:0000256" key="3">
    <source>
        <dbReference type="SAM" id="SignalP"/>
    </source>
</evidence>
<dbReference type="InterPro" id="IPR001775">
    <property type="entry name" value="GspD/PilQ"/>
</dbReference>
<dbReference type="AlphaFoldDB" id="A0A5E4WNE9"/>
<dbReference type="PANTHER" id="PTHR30332">
    <property type="entry name" value="PROBABLE GENERAL SECRETION PATHWAY PROTEIN D"/>
    <property type="match status" value="1"/>
</dbReference>
<evidence type="ECO:0000259" key="5">
    <source>
        <dbReference type="Pfam" id="PF13629"/>
    </source>
</evidence>
<organism evidence="6 7">
    <name type="scientific">Pandoraea cepalis</name>
    <dbReference type="NCBI Taxonomy" id="2508294"/>
    <lineage>
        <taxon>Bacteria</taxon>
        <taxon>Pseudomonadati</taxon>
        <taxon>Pseudomonadota</taxon>
        <taxon>Betaproteobacteria</taxon>
        <taxon>Burkholderiales</taxon>
        <taxon>Burkholderiaceae</taxon>
        <taxon>Pandoraea</taxon>
    </lineage>
</organism>
<dbReference type="Proteomes" id="UP000384354">
    <property type="component" value="Unassembled WGS sequence"/>
</dbReference>
<dbReference type="InterPro" id="IPR004846">
    <property type="entry name" value="T2SS/T3SS_dom"/>
</dbReference>
<feature type="compositionally biased region" description="Pro residues" evidence="2">
    <location>
        <begin position="514"/>
        <end position="523"/>
    </location>
</feature>
<dbReference type="Pfam" id="PF13629">
    <property type="entry name" value="T2SS-T3SS_pil_N"/>
    <property type="match status" value="1"/>
</dbReference>